<dbReference type="EMBL" id="CP047045">
    <property type="protein sequence ID" value="QGZ94626.1"/>
    <property type="molecule type" value="Genomic_DNA"/>
</dbReference>
<reference evidence="10" key="1">
    <citation type="submission" date="2019-12" db="EMBL/GenBank/DDBJ databases">
        <title>Complete genome of Terracaulis silvestris 0127_4.</title>
        <authorList>
            <person name="Vieira S."/>
            <person name="Riedel T."/>
            <person name="Sproer C."/>
            <person name="Pascual J."/>
            <person name="Boedeker C."/>
            <person name="Overmann J."/>
        </authorList>
    </citation>
    <scope>NUCLEOTIDE SEQUENCE [LARGE SCALE GENOMIC DNA]</scope>
    <source>
        <strain evidence="10">0127_4</strain>
    </source>
</reference>
<evidence type="ECO:0000256" key="6">
    <source>
        <dbReference type="ARBA" id="ARBA00023211"/>
    </source>
</evidence>
<dbReference type="SUPFAM" id="SSF55811">
    <property type="entry name" value="Nudix"/>
    <property type="match status" value="1"/>
</dbReference>
<evidence type="ECO:0000313" key="10">
    <source>
        <dbReference type="Proteomes" id="UP000431269"/>
    </source>
</evidence>
<accession>A0A6I6MMW7</accession>
<dbReference type="InterPro" id="IPR000086">
    <property type="entry name" value="NUDIX_hydrolase_dom"/>
</dbReference>
<sequence length="223" mass="24707">MSANEFKLNADEKPFDAPDGAKPKASRPRDAATLILVRGRREVMMGQRAKGHVFMPDKWVFPGGRVDPGDARAKAAVELTAETETLLKAGGPVRRPPRAYALAAVRETREEAGLVLGDEKGPDLSKLQFVARAITPPYRPRRFDARFFMADAEAVLAHDEPAAGDEELLHTKWFSLDEAEALDLPSITRFVLKEVRARLAGDTVEPPFLRWSRGAHTLERLKS</sequence>
<dbReference type="KEGG" id="tsv:DSM104635_01446"/>
<evidence type="ECO:0000259" key="8">
    <source>
        <dbReference type="PROSITE" id="PS51462"/>
    </source>
</evidence>
<dbReference type="PROSITE" id="PS51462">
    <property type="entry name" value="NUDIX"/>
    <property type="match status" value="1"/>
</dbReference>
<dbReference type="GO" id="GO:0046872">
    <property type="term" value="F:metal ion binding"/>
    <property type="evidence" value="ECO:0007669"/>
    <property type="project" value="UniProtKB-KW"/>
</dbReference>
<dbReference type="AlphaFoldDB" id="A0A6I6MMW7"/>
<evidence type="ECO:0000256" key="2">
    <source>
        <dbReference type="ARBA" id="ARBA00001946"/>
    </source>
</evidence>
<dbReference type="CDD" id="cd18870">
    <property type="entry name" value="NUDIX_AcylCoAdiphos_Nudt19"/>
    <property type="match status" value="1"/>
</dbReference>
<gene>
    <name evidence="9" type="ORF">DSM104635_01446</name>
</gene>
<keyword evidence="3" id="KW-0479">Metal-binding</keyword>
<feature type="region of interest" description="Disordered" evidence="7">
    <location>
        <begin position="1"/>
        <end position="30"/>
    </location>
</feature>
<dbReference type="Gene3D" id="3.90.79.10">
    <property type="entry name" value="Nucleoside Triphosphate Pyrophosphohydrolase"/>
    <property type="match status" value="2"/>
</dbReference>
<dbReference type="RefSeq" id="WP_158765550.1">
    <property type="nucleotide sequence ID" value="NZ_CP047045.1"/>
</dbReference>
<comment type="cofactor">
    <cofactor evidence="2">
        <name>Mg(2+)</name>
        <dbReference type="ChEBI" id="CHEBI:18420"/>
    </cofactor>
</comment>
<evidence type="ECO:0000256" key="4">
    <source>
        <dbReference type="ARBA" id="ARBA00022801"/>
    </source>
</evidence>
<proteinExistence type="predicted"/>
<evidence type="ECO:0000313" key="9">
    <source>
        <dbReference type="EMBL" id="QGZ94626.1"/>
    </source>
</evidence>
<evidence type="ECO:0000256" key="3">
    <source>
        <dbReference type="ARBA" id="ARBA00022723"/>
    </source>
</evidence>
<name>A0A6I6MMW7_9CAUL</name>
<dbReference type="Proteomes" id="UP000431269">
    <property type="component" value="Chromosome"/>
</dbReference>
<keyword evidence="4" id="KW-0378">Hydrolase</keyword>
<keyword evidence="5" id="KW-0460">Magnesium</keyword>
<dbReference type="GO" id="GO:0016818">
    <property type="term" value="F:hydrolase activity, acting on acid anhydrides, in phosphorus-containing anhydrides"/>
    <property type="evidence" value="ECO:0007669"/>
    <property type="project" value="InterPro"/>
</dbReference>
<dbReference type="InterPro" id="IPR039121">
    <property type="entry name" value="NUDT19"/>
</dbReference>
<dbReference type="Pfam" id="PF00293">
    <property type="entry name" value="NUDIX"/>
    <property type="match status" value="2"/>
</dbReference>
<dbReference type="InterPro" id="IPR015797">
    <property type="entry name" value="NUDIX_hydrolase-like_dom_sf"/>
</dbReference>
<comment type="cofactor">
    <cofactor evidence="1">
        <name>Mn(2+)</name>
        <dbReference type="ChEBI" id="CHEBI:29035"/>
    </cofactor>
</comment>
<dbReference type="PANTHER" id="PTHR12318">
    <property type="entry name" value="TESTOSTERONE-REGULATED PROTEIN RP2"/>
    <property type="match status" value="1"/>
</dbReference>
<keyword evidence="10" id="KW-1185">Reference proteome</keyword>
<dbReference type="PANTHER" id="PTHR12318:SF0">
    <property type="entry name" value="ACYL-COENZYME A DIPHOSPHATASE NUDT19"/>
    <property type="match status" value="1"/>
</dbReference>
<evidence type="ECO:0000256" key="1">
    <source>
        <dbReference type="ARBA" id="ARBA00001936"/>
    </source>
</evidence>
<organism evidence="9 10">
    <name type="scientific">Terricaulis silvestris</name>
    <dbReference type="NCBI Taxonomy" id="2686094"/>
    <lineage>
        <taxon>Bacteria</taxon>
        <taxon>Pseudomonadati</taxon>
        <taxon>Pseudomonadota</taxon>
        <taxon>Alphaproteobacteria</taxon>
        <taxon>Caulobacterales</taxon>
        <taxon>Caulobacteraceae</taxon>
        <taxon>Terricaulis</taxon>
    </lineage>
</organism>
<protein>
    <submittedName>
        <fullName evidence="9">Cobalamin biosynthesis protein CobD/CbiB</fullName>
    </submittedName>
</protein>
<feature type="compositionally biased region" description="Basic and acidic residues" evidence="7">
    <location>
        <begin position="8"/>
        <end position="30"/>
    </location>
</feature>
<feature type="domain" description="Nudix hydrolase" evidence="8">
    <location>
        <begin position="26"/>
        <end position="197"/>
    </location>
</feature>
<evidence type="ECO:0000256" key="7">
    <source>
        <dbReference type="SAM" id="MobiDB-lite"/>
    </source>
</evidence>
<keyword evidence="6" id="KW-0464">Manganese</keyword>
<evidence type="ECO:0000256" key="5">
    <source>
        <dbReference type="ARBA" id="ARBA00022842"/>
    </source>
</evidence>